<dbReference type="OrthoDB" id="442460at2759"/>
<evidence type="ECO:0000256" key="3">
    <source>
        <dbReference type="ARBA" id="ARBA00022670"/>
    </source>
</evidence>
<dbReference type="Pfam" id="PF25424">
    <property type="entry name" value="PH_35"/>
    <property type="match status" value="1"/>
</dbReference>
<dbReference type="Proteomes" id="UP000016923">
    <property type="component" value="Unassembled WGS sequence"/>
</dbReference>
<evidence type="ECO:0000313" key="9">
    <source>
        <dbReference type="Proteomes" id="UP000016923"/>
    </source>
</evidence>
<dbReference type="GO" id="GO:0005737">
    <property type="term" value="C:cytoplasm"/>
    <property type="evidence" value="ECO:0007669"/>
    <property type="project" value="TreeGrafter"/>
</dbReference>
<dbReference type="InterPro" id="IPR038765">
    <property type="entry name" value="Papain-like_cys_pep_sf"/>
</dbReference>
<feature type="compositionally biased region" description="Basic and acidic residues" evidence="6">
    <location>
        <begin position="228"/>
        <end position="237"/>
    </location>
</feature>
<evidence type="ECO:0000259" key="7">
    <source>
        <dbReference type="PROSITE" id="PS50600"/>
    </source>
</evidence>
<accession>S3C1Z3</accession>
<feature type="region of interest" description="Disordered" evidence="6">
    <location>
        <begin position="1005"/>
        <end position="1134"/>
    </location>
</feature>
<evidence type="ECO:0000313" key="8">
    <source>
        <dbReference type="EMBL" id="EPE05726.1"/>
    </source>
</evidence>
<feature type="compositionally biased region" description="Low complexity" evidence="6">
    <location>
        <begin position="49"/>
        <end position="63"/>
    </location>
</feature>
<dbReference type="Gene3D" id="1.10.418.20">
    <property type="match status" value="1"/>
</dbReference>
<dbReference type="SUPFAM" id="SSF54001">
    <property type="entry name" value="Cysteine proteinases"/>
    <property type="match status" value="1"/>
</dbReference>
<feature type="compositionally biased region" description="Polar residues" evidence="6">
    <location>
        <begin position="126"/>
        <end position="147"/>
    </location>
</feature>
<keyword evidence="9" id="KW-1185">Reference proteome</keyword>
<dbReference type="GO" id="GO:0005634">
    <property type="term" value="C:nucleus"/>
    <property type="evidence" value="ECO:0007669"/>
    <property type="project" value="TreeGrafter"/>
</dbReference>
<evidence type="ECO:0000256" key="2">
    <source>
        <dbReference type="ARBA" id="ARBA00022553"/>
    </source>
</evidence>
<feature type="compositionally biased region" description="Polar residues" evidence="6">
    <location>
        <begin position="203"/>
        <end position="214"/>
    </location>
</feature>
<dbReference type="InterPro" id="IPR057501">
    <property type="entry name" value="DeUb_enz_PH"/>
</dbReference>
<feature type="compositionally biased region" description="Basic and acidic residues" evidence="6">
    <location>
        <begin position="812"/>
        <end position="831"/>
    </location>
</feature>
<feature type="compositionally biased region" description="Basic residues" evidence="6">
    <location>
        <begin position="105"/>
        <end position="115"/>
    </location>
</feature>
<dbReference type="InterPro" id="IPR003653">
    <property type="entry name" value="Peptidase_C48_C"/>
</dbReference>
<organism evidence="8 9">
    <name type="scientific">Ophiostoma piceae (strain UAMH 11346)</name>
    <name type="common">Sap stain fungus</name>
    <dbReference type="NCBI Taxonomy" id="1262450"/>
    <lineage>
        <taxon>Eukaryota</taxon>
        <taxon>Fungi</taxon>
        <taxon>Dikarya</taxon>
        <taxon>Ascomycota</taxon>
        <taxon>Pezizomycotina</taxon>
        <taxon>Sordariomycetes</taxon>
        <taxon>Sordariomycetidae</taxon>
        <taxon>Ophiostomatales</taxon>
        <taxon>Ophiostomataceae</taxon>
        <taxon>Ophiostoma</taxon>
    </lineage>
</organism>
<keyword evidence="4" id="KW-0833">Ubl conjugation pathway</keyword>
<feature type="compositionally biased region" description="Basic and acidic residues" evidence="6">
    <location>
        <begin position="164"/>
        <end position="184"/>
    </location>
</feature>
<dbReference type="GO" id="GO:0006508">
    <property type="term" value="P:proteolysis"/>
    <property type="evidence" value="ECO:0007669"/>
    <property type="project" value="UniProtKB-KW"/>
</dbReference>
<dbReference type="STRING" id="1262450.S3C1Z3"/>
<dbReference type="PANTHER" id="PTHR46896">
    <property type="entry name" value="SENTRIN-SPECIFIC PROTEASE"/>
    <property type="match status" value="1"/>
</dbReference>
<feature type="domain" description="Ubiquitin-like protease family profile" evidence="7">
    <location>
        <begin position="580"/>
        <end position="958"/>
    </location>
</feature>
<dbReference type="GO" id="GO:0016926">
    <property type="term" value="P:protein desumoylation"/>
    <property type="evidence" value="ECO:0007669"/>
    <property type="project" value="TreeGrafter"/>
</dbReference>
<feature type="region of interest" description="Disordered" evidence="6">
    <location>
        <begin position="749"/>
        <end position="890"/>
    </location>
</feature>
<keyword evidence="3 8" id="KW-0645">Protease</keyword>
<feature type="compositionally biased region" description="Low complexity" evidence="6">
    <location>
        <begin position="522"/>
        <end position="535"/>
    </location>
</feature>
<feature type="region of interest" description="Disordered" evidence="6">
    <location>
        <begin position="446"/>
        <end position="482"/>
    </location>
</feature>
<name>S3C1Z3_OPHP1</name>
<keyword evidence="2" id="KW-0597">Phosphoprotein</keyword>
<keyword evidence="5" id="KW-0378">Hydrolase</keyword>
<dbReference type="PROSITE" id="PS50600">
    <property type="entry name" value="ULP_PROTEASE"/>
    <property type="match status" value="1"/>
</dbReference>
<dbReference type="Pfam" id="PF02902">
    <property type="entry name" value="Peptidase_C48"/>
    <property type="match status" value="2"/>
</dbReference>
<evidence type="ECO:0000256" key="6">
    <source>
        <dbReference type="SAM" id="MobiDB-lite"/>
    </source>
</evidence>
<evidence type="ECO:0000256" key="5">
    <source>
        <dbReference type="ARBA" id="ARBA00022801"/>
    </source>
</evidence>
<feature type="region of interest" description="Disordered" evidence="6">
    <location>
        <begin position="508"/>
        <end position="540"/>
    </location>
</feature>
<protein>
    <submittedName>
        <fullName evidence="8">Ulp1 protease family protein</fullName>
    </submittedName>
</protein>
<feature type="compositionally biased region" description="Polar residues" evidence="6">
    <location>
        <begin position="1043"/>
        <end position="1056"/>
    </location>
</feature>
<dbReference type="GO" id="GO:0070139">
    <property type="term" value="F:SUMO-specific endopeptidase activity"/>
    <property type="evidence" value="ECO:0007669"/>
    <property type="project" value="TreeGrafter"/>
</dbReference>
<dbReference type="eggNOG" id="KOG0779">
    <property type="taxonomic scope" value="Eukaryota"/>
</dbReference>
<evidence type="ECO:0000256" key="1">
    <source>
        <dbReference type="ARBA" id="ARBA00005234"/>
    </source>
</evidence>
<reference evidence="8 9" key="1">
    <citation type="journal article" date="2013" name="BMC Genomics">
        <title>The genome and transcriptome of the pine saprophyte Ophiostoma piceae, and a comparison with the bark beetle-associated pine pathogen Grosmannia clavigera.</title>
        <authorList>
            <person name="Haridas S."/>
            <person name="Wang Y."/>
            <person name="Lim L."/>
            <person name="Massoumi Alamouti S."/>
            <person name="Jackman S."/>
            <person name="Docking R."/>
            <person name="Robertson G."/>
            <person name="Birol I."/>
            <person name="Bohlmann J."/>
            <person name="Breuil C."/>
        </authorList>
    </citation>
    <scope>NUCLEOTIDE SEQUENCE [LARGE SCALE GENOMIC DNA]</scope>
    <source>
        <strain evidence="8 9">UAMH 11346</strain>
    </source>
</reference>
<dbReference type="HOGENOM" id="CLU_278626_0_0_1"/>
<evidence type="ECO:0000256" key="4">
    <source>
        <dbReference type="ARBA" id="ARBA00022786"/>
    </source>
</evidence>
<dbReference type="AlphaFoldDB" id="S3C1Z3"/>
<dbReference type="InterPro" id="IPR051947">
    <property type="entry name" value="Sentrin-specific_protease"/>
</dbReference>
<gene>
    <name evidence="8" type="ORF">F503_08257</name>
</gene>
<feature type="compositionally biased region" description="Acidic residues" evidence="6">
    <location>
        <begin position="834"/>
        <end position="843"/>
    </location>
</feature>
<feature type="compositionally biased region" description="Polar residues" evidence="6">
    <location>
        <begin position="1120"/>
        <end position="1134"/>
    </location>
</feature>
<proteinExistence type="inferred from homology"/>
<feature type="region of interest" description="Disordered" evidence="6">
    <location>
        <begin position="1"/>
        <end position="258"/>
    </location>
</feature>
<feature type="compositionally biased region" description="Basic and acidic residues" evidence="6">
    <location>
        <begin position="16"/>
        <end position="28"/>
    </location>
</feature>
<feature type="compositionally biased region" description="Acidic residues" evidence="6">
    <location>
        <begin position="148"/>
        <end position="157"/>
    </location>
</feature>
<dbReference type="EMBL" id="KE148155">
    <property type="protein sequence ID" value="EPE05726.1"/>
    <property type="molecule type" value="Genomic_DNA"/>
</dbReference>
<sequence>MRRGLGQFQPINALGGRRDPPIEKRRESTGFATSLLPPPKRRRTDDVPSTSSPLSIASTSRSSKLPMSSDAAWPGSPDRSQRHGSASSFLTGDGLEPQIVVPSAGRRRGRRRRVKYSISDRPKRLTSPSIADSSSDPYHQDGQSNTEIIDDSDDDVEIQAQDESPVKEVPRPKLNTREPSRHSMELSIVLEPGLPKKPPFRSRMQSGEQSSRGSAISLLPPQGPSKRPIYDSRRFSESADELSEDHYSQLPLKRPTRSPNTLSVELLPSVLPLGAKRPAIRSSAGPLPMSVGTIIEAPVHVMAAFRHPLHFFQSDVTGQVPPMTMTIDPRDADTLAPADLTQRTRLPWLRISLDRARTVQYNMDSSSLCLEFPQTQNYHSSMGIRFSSTADARRVVTWILESPLLRGFRLEDAPLTRLDKKFDRGLADAKERKETIETRAKIDATFDDSVDNGGDATAGRAEISSPIYKPTSASSTPRASEGSLARVYRDGLASLRRTRNSLNFGSSSDLVSLDSKKKEPATPETPKAPDAPADSRLSRLRNRNSQASLRYLEDPKVERWTEQNPGWSAGWRIPLTYSRTTVDKDDVARLDEGEFLNDNIINFYLQFLQGTLKKSESSIAKRVYFHNTFFYEKLRPSRGNVISFEGVKRWTAKVDLFSYDYIVVPVNENAHWWVAIICNVPKILAAALPPTEDPDLPGDEPGDKPGDAVLADRVKPKPEAIDVDAARKPTSIAVDVDAVDSDVKFVSASATPMKDASASPLRLGGNNQHTPINVDGNESKLTNRGKAPMLINSIEIDEADTKTKPQSSASPDTKDTSRQVRDDGKADKDGSDNNNDDDDDDEVTEIKHDAIPANPQSSAPTPVKKPLRSGGRSSKKVFIPGGKKQDPKDPRIFTLDSLGSVHTASVDHLKQWLMAEIAERKGVKPLDPGRLGTTAKAIPEQENFCDCGLFLLLYIQEFIKDPDGFIEDIVLRRERQWDTSAPDMRKQLRDLILHMQREYQDAEEAAKKLKKQQQLKRAAPSADAPLPQAKQKDGGDTEMTEVCDTSSLVRSSSPIVESSVCPNEAASSQQRERSGPPPANIMSDVANVPRGSTSQKADGEVKAPESEESALSPAEAGFSSPFNNDSPHTFAQPT</sequence>
<dbReference type="PANTHER" id="PTHR46896:SF3">
    <property type="entry name" value="FI06413P-RELATED"/>
    <property type="match status" value="1"/>
</dbReference>
<comment type="similarity">
    <text evidence="1">Belongs to the peptidase C48 family.</text>
</comment>
<dbReference type="Gene3D" id="3.40.395.10">
    <property type="entry name" value="Adenoviral Proteinase, Chain A"/>
    <property type="match status" value="1"/>
</dbReference>
<dbReference type="VEuPathDB" id="FungiDB:F503_08257"/>